<keyword evidence="1" id="KW-0812">Transmembrane</keyword>
<proteinExistence type="predicted"/>
<evidence type="ECO:0000313" key="3">
    <source>
        <dbReference type="EMBL" id="CEM62678.1"/>
    </source>
</evidence>
<dbReference type="OrthoDB" id="366418at2"/>
<accession>A0A0B7GW00</accession>
<reference evidence="4" key="1">
    <citation type="submission" date="2015-01" db="EMBL/GenBank/DDBJ databases">
        <authorList>
            <person name="Manzoor Shahid"/>
            <person name="Zubair Saima"/>
        </authorList>
    </citation>
    <scope>NUCLEOTIDE SEQUENCE [LARGE SCALE GENOMIC DNA]</scope>
    <source>
        <strain evidence="4">V1</strain>
    </source>
</reference>
<name>A0A0B7GW00_TREPH</name>
<evidence type="ECO:0000259" key="2">
    <source>
        <dbReference type="Pfam" id="PF18663"/>
    </source>
</evidence>
<sequence>MKKVFYLLLAIFVVGIGVLLFLNRIKIESTTIEKQNAQTIIPVAAESSGKETAEIEDSTNQGKDSLITLRNNESFVQSLLIDMNGDGIEDQIIAVKKLADPFIYLIISLQDPMTQKFERTDEIRTGVIQSKTFSLYASKIKDSNLPALIYMGMTSNNQQLLTIYLTELDKKNKISFHLAADLRCDGEISIKDSARNEEDVISNYTIYSYNSDPDKPNTLDQIEQIYRWDQKNKVFAQISETKIPGKKIEAQLLQKLSTGNVNLFEDFLSGLWYQPSSGKNGRTLFFSTEENEVIFSIDNIEEIYMIDAAASRRYGIYFSTKNASISSIHRRLDVKLNGVDEIQVRVIEDVARLKIGTASTWDGVYKKKPNTSILKSTDSPLHTRFMQVLKDFTEPWTNSASESFQTVNEKFTLKTAHCEDSGWYAVLEIKDKAILQCKHENPEKNDVFYHIDLQAKEEKKYTLSLIEVTVSANSITPTGAPPLIFEQQKLPKSKQTD</sequence>
<dbReference type="Proteomes" id="UP000042527">
    <property type="component" value="Unassembled WGS sequence"/>
</dbReference>
<dbReference type="EMBL" id="CDNC01000034">
    <property type="protein sequence ID" value="CEM62678.1"/>
    <property type="molecule type" value="Genomic_DNA"/>
</dbReference>
<organism evidence="3 4">
    <name type="scientific">Treponema phagedenis</name>
    <dbReference type="NCBI Taxonomy" id="162"/>
    <lineage>
        <taxon>Bacteria</taxon>
        <taxon>Pseudomonadati</taxon>
        <taxon>Spirochaetota</taxon>
        <taxon>Spirochaetia</taxon>
        <taxon>Spirochaetales</taxon>
        <taxon>Treponemataceae</taxon>
        <taxon>Treponema</taxon>
    </lineage>
</organism>
<feature type="domain" description="Pallilysin beta barrel" evidence="2">
    <location>
        <begin position="251"/>
        <end position="367"/>
    </location>
</feature>
<keyword evidence="4" id="KW-1185">Reference proteome</keyword>
<evidence type="ECO:0000313" key="4">
    <source>
        <dbReference type="Proteomes" id="UP000042527"/>
    </source>
</evidence>
<protein>
    <recommendedName>
        <fullName evidence="2">Pallilysin beta barrel domain-containing protein</fullName>
    </recommendedName>
</protein>
<keyword evidence="1" id="KW-1133">Transmembrane helix</keyword>
<dbReference type="RefSeq" id="WP_044634883.1">
    <property type="nucleotide sequence ID" value="NZ_CDNC01000034.1"/>
</dbReference>
<keyword evidence="1" id="KW-0472">Membrane</keyword>
<dbReference type="InterPro" id="IPR041037">
    <property type="entry name" value="Pallilysin"/>
</dbReference>
<feature type="transmembrane region" description="Helical" evidence="1">
    <location>
        <begin position="6"/>
        <end position="25"/>
    </location>
</feature>
<dbReference type="NCBIfam" id="NF033751">
    <property type="entry name" value="pallilysin_like"/>
    <property type="match status" value="1"/>
</dbReference>
<gene>
    <name evidence="3" type="ORF">TPHV1_40181</name>
</gene>
<evidence type="ECO:0000256" key="1">
    <source>
        <dbReference type="SAM" id="Phobius"/>
    </source>
</evidence>
<dbReference type="AlphaFoldDB" id="A0A0B7GW00"/>
<dbReference type="Pfam" id="PF18663">
    <property type="entry name" value="Pallilysin"/>
    <property type="match status" value="1"/>
</dbReference>